<accession>A0A8J5S4H6</accession>
<reference evidence="1" key="1">
    <citation type="journal article" date="2021" name="bioRxiv">
        <title>Whole Genome Assembly and Annotation of Northern Wild Rice, Zizania palustris L., Supports a Whole Genome Duplication in the Zizania Genus.</title>
        <authorList>
            <person name="Haas M."/>
            <person name="Kono T."/>
            <person name="Macchietto M."/>
            <person name="Millas R."/>
            <person name="McGilp L."/>
            <person name="Shao M."/>
            <person name="Duquette J."/>
            <person name="Hirsch C.N."/>
            <person name="Kimball J."/>
        </authorList>
    </citation>
    <scope>NUCLEOTIDE SEQUENCE</scope>
    <source>
        <tissue evidence="1">Fresh leaf tissue</tissue>
    </source>
</reference>
<reference evidence="1" key="2">
    <citation type="submission" date="2021-02" db="EMBL/GenBank/DDBJ databases">
        <authorList>
            <person name="Kimball J.A."/>
            <person name="Haas M.W."/>
            <person name="Macchietto M."/>
            <person name="Kono T."/>
            <person name="Duquette J."/>
            <person name="Shao M."/>
        </authorList>
    </citation>
    <scope>NUCLEOTIDE SEQUENCE</scope>
    <source>
        <tissue evidence="1">Fresh leaf tissue</tissue>
    </source>
</reference>
<gene>
    <name evidence="1" type="ORF">GUJ93_ZPchr0002g23852</name>
</gene>
<sequence>MIVDRNTVPDPLALAHHARLPACVHAVNTAVRVTESGWLEPELPGAAGGGVSVGIGSEVVALHAAGHVSCSSSSHPEGTASSASLTAARASLPDTPVLYPFQELAAATNNFLARRAPATAYWRCTLRGCDAALFPTHCGPRLSPPPPGTAGVEFKVLSF</sequence>
<name>A0A8J5S4H6_ZIZPA</name>
<dbReference type="Proteomes" id="UP000729402">
    <property type="component" value="Unassembled WGS sequence"/>
</dbReference>
<keyword evidence="2" id="KW-1185">Reference proteome</keyword>
<dbReference type="OrthoDB" id="4062651at2759"/>
<dbReference type="AlphaFoldDB" id="A0A8J5S4H6"/>
<dbReference type="PANTHER" id="PTHR46863">
    <property type="entry name" value="OS09G0572100 PROTEIN"/>
    <property type="match status" value="1"/>
</dbReference>
<organism evidence="1 2">
    <name type="scientific">Zizania palustris</name>
    <name type="common">Northern wild rice</name>
    <dbReference type="NCBI Taxonomy" id="103762"/>
    <lineage>
        <taxon>Eukaryota</taxon>
        <taxon>Viridiplantae</taxon>
        <taxon>Streptophyta</taxon>
        <taxon>Embryophyta</taxon>
        <taxon>Tracheophyta</taxon>
        <taxon>Spermatophyta</taxon>
        <taxon>Magnoliopsida</taxon>
        <taxon>Liliopsida</taxon>
        <taxon>Poales</taxon>
        <taxon>Poaceae</taxon>
        <taxon>BOP clade</taxon>
        <taxon>Oryzoideae</taxon>
        <taxon>Oryzeae</taxon>
        <taxon>Zizaniinae</taxon>
        <taxon>Zizania</taxon>
    </lineage>
</organism>
<evidence type="ECO:0000313" key="2">
    <source>
        <dbReference type="Proteomes" id="UP000729402"/>
    </source>
</evidence>
<evidence type="ECO:0000313" key="1">
    <source>
        <dbReference type="EMBL" id="KAG8057818.1"/>
    </source>
</evidence>
<protein>
    <submittedName>
        <fullName evidence="1">Uncharacterized protein</fullName>
    </submittedName>
</protein>
<dbReference type="PANTHER" id="PTHR46863:SF6">
    <property type="entry name" value="OS09G0572100 PROTEIN"/>
    <property type="match status" value="1"/>
</dbReference>
<proteinExistence type="predicted"/>
<comment type="caution">
    <text evidence="1">The sequence shown here is derived from an EMBL/GenBank/DDBJ whole genome shotgun (WGS) entry which is preliminary data.</text>
</comment>
<dbReference type="EMBL" id="JAAALK010000287">
    <property type="protein sequence ID" value="KAG8057818.1"/>
    <property type="molecule type" value="Genomic_DNA"/>
</dbReference>